<dbReference type="Gene3D" id="1.10.510.10">
    <property type="entry name" value="Transferase(Phosphotransferase) domain 1"/>
    <property type="match status" value="1"/>
</dbReference>
<evidence type="ECO:0000313" key="2">
    <source>
        <dbReference type="WBParaSite" id="Minc3s00373g11205"/>
    </source>
</evidence>
<sequence length="88" mass="9906">MKVERTNIDRSDQLLPLEAHILKRLQFSPYAAQFQQYGSCQTKEGGFRVLIMGLLGPSLSELQKQQLNGRFSIGTILKIGIQAVRVCK</sequence>
<accession>A0A914LAE2</accession>
<name>A0A914LAE2_MELIC</name>
<dbReference type="AlphaFoldDB" id="A0A914LAE2"/>
<keyword evidence="1" id="KW-1185">Reference proteome</keyword>
<protein>
    <submittedName>
        <fullName evidence="2">Uncharacterized protein</fullName>
    </submittedName>
</protein>
<dbReference type="WBParaSite" id="Minc3s00373g11205">
    <property type="protein sequence ID" value="Minc3s00373g11205"/>
    <property type="gene ID" value="Minc3s00373g11205"/>
</dbReference>
<dbReference type="SUPFAM" id="SSF56112">
    <property type="entry name" value="Protein kinase-like (PK-like)"/>
    <property type="match status" value="1"/>
</dbReference>
<reference evidence="2" key="1">
    <citation type="submission" date="2022-11" db="UniProtKB">
        <authorList>
            <consortium name="WormBaseParasite"/>
        </authorList>
    </citation>
    <scope>IDENTIFICATION</scope>
</reference>
<proteinExistence type="predicted"/>
<organism evidence="1 2">
    <name type="scientific">Meloidogyne incognita</name>
    <name type="common">Southern root-knot nematode worm</name>
    <name type="synonym">Oxyuris incognita</name>
    <dbReference type="NCBI Taxonomy" id="6306"/>
    <lineage>
        <taxon>Eukaryota</taxon>
        <taxon>Metazoa</taxon>
        <taxon>Ecdysozoa</taxon>
        <taxon>Nematoda</taxon>
        <taxon>Chromadorea</taxon>
        <taxon>Rhabditida</taxon>
        <taxon>Tylenchina</taxon>
        <taxon>Tylenchomorpha</taxon>
        <taxon>Tylenchoidea</taxon>
        <taxon>Meloidogynidae</taxon>
        <taxon>Meloidogyninae</taxon>
        <taxon>Meloidogyne</taxon>
        <taxon>Meloidogyne incognita group</taxon>
    </lineage>
</organism>
<evidence type="ECO:0000313" key="1">
    <source>
        <dbReference type="Proteomes" id="UP000887563"/>
    </source>
</evidence>
<dbReference type="InterPro" id="IPR011009">
    <property type="entry name" value="Kinase-like_dom_sf"/>
</dbReference>
<dbReference type="Proteomes" id="UP000887563">
    <property type="component" value="Unplaced"/>
</dbReference>